<dbReference type="SUPFAM" id="SSF81853">
    <property type="entry name" value="Family 10 polysaccharide lyase"/>
    <property type="match status" value="1"/>
</dbReference>
<dbReference type="GO" id="GO:0030570">
    <property type="term" value="F:pectate lyase activity"/>
    <property type="evidence" value="ECO:0007669"/>
    <property type="project" value="UniProtKB-EC"/>
</dbReference>
<feature type="chain" id="PRO_5040822752" evidence="1">
    <location>
        <begin position="23"/>
        <end position="386"/>
    </location>
</feature>
<dbReference type="InterPro" id="IPR012669">
    <property type="entry name" value="Pectate_lyase"/>
</dbReference>
<protein>
    <submittedName>
        <fullName evidence="2">Pectate lyase</fullName>
        <ecNumber evidence="2">4.2.2.2</ecNumber>
    </submittedName>
</protein>
<dbReference type="NCBIfam" id="TIGR02474">
    <property type="entry name" value="pec_lyase"/>
    <property type="match status" value="1"/>
</dbReference>
<reference evidence="2" key="1">
    <citation type="submission" date="2022-05" db="EMBL/GenBank/DDBJ databases">
        <authorList>
            <person name="Sun H.-N."/>
        </authorList>
    </citation>
    <scope>NUCLEOTIDE SEQUENCE</scope>
    <source>
        <strain evidence="2">HB14</strain>
    </source>
</reference>
<dbReference type="RefSeq" id="WP_253968696.1">
    <property type="nucleotide sequence ID" value="NZ_JAMFTH010000005.1"/>
</dbReference>
<organism evidence="2 3">
    <name type="scientific">Gilvimarinus xylanilyticus</name>
    <dbReference type="NCBI Taxonomy" id="2944139"/>
    <lineage>
        <taxon>Bacteria</taxon>
        <taxon>Pseudomonadati</taxon>
        <taxon>Pseudomonadota</taxon>
        <taxon>Gammaproteobacteria</taxon>
        <taxon>Cellvibrionales</taxon>
        <taxon>Cellvibrionaceae</taxon>
        <taxon>Gilvimarinus</taxon>
    </lineage>
</organism>
<dbReference type="EC" id="4.2.2.2" evidence="2"/>
<accession>A0A9X2KV04</accession>
<keyword evidence="1" id="KW-0732">Signal</keyword>
<evidence type="ECO:0000313" key="3">
    <source>
        <dbReference type="Proteomes" id="UP001139319"/>
    </source>
</evidence>
<evidence type="ECO:0000313" key="2">
    <source>
        <dbReference type="EMBL" id="MCP8900403.1"/>
    </source>
</evidence>
<keyword evidence="3" id="KW-1185">Reference proteome</keyword>
<reference evidence="2" key="2">
    <citation type="submission" date="2023-01" db="EMBL/GenBank/DDBJ databases">
        <title>Gilvimarinus xylanilyticus HB14 isolated from Caulerpa lentillifera aquaculture base in Hainan, China.</title>
        <authorList>
            <person name="Zhang Y.-J."/>
        </authorList>
    </citation>
    <scope>NUCLEOTIDE SEQUENCE</scope>
    <source>
        <strain evidence="2">HB14</strain>
    </source>
</reference>
<evidence type="ECO:0000256" key="1">
    <source>
        <dbReference type="SAM" id="SignalP"/>
    </source>
</evidence>
<dbReference type="Proteomes" id="UP001139319">
    <property type="component" value="Unassembled WGS sequence"/>
</dbReference>
<dbReference type="Gene3D" id="1.50.10.20">
    <property type="match status" value="1"/>
</dbReference>
<dbReference type="EMBL" id="JAMFTH010000005">
    <property type="protein sequence ID" value="MCP8900403.1"/>
    <property type="molecule type" value="Genomic_DNA"/>
</dbReference>
<dbReference type="AlphaFoldDB" id="A0A9X2KV04"/>
<keyword evidence="2" id="KW-0456">Lyase</keyword>
<name>A0A9X2KV04_9GAMM</name>
<gene>
    <name evidence="2" type="primary">pelA</name>
    <name evidence="2" type="ORF">M6D89_13945</name>
</gene>
<feature type="signal peptide" evidence="1">
    <location>
        <begin position="1"/>
        <end position="22"/>
    </location>
</feature>
<dbReference type="Pfam" id="PF09492">
    <property type="entry name" value="Pec_lyase"/>
    <property type="match status" value="1"/>
</dbReference>
<proteinExistence type="predicted"/>
<sequence length="386" mass="43475">MFSRFAPVWFASLCILAPWSLADALSDYRALSQSLAQQDQAAFAQELRQAGLQEPLPAPHTNRFGFDPDAPDEFFRTPEALRIGDIILSYQTPSGGWSKRTDMSVKPRQSGQMLGVEEHYIPTFDNGATTTQIWYLARLYQATGEPRFAQSVERAVDFIILAQYPGGGWPQNFPLTGGYHDYITYNDEAMGKLLEVIDAAAHQREPLQFVSDTLAQRAQDSFAQGVQAVLDTQVIVDGKRTIWGAQHHHETLEPINARKFEPVALATAESAELVKLLMSLENPGEPLKQAIVAAHDWFKANRFYGYSWEKDNDGHNVFIEQEGAGPLWGRFCEIGTNKPVVGDRDGSVHYDVMEISQERRDGYAWYTDKPQKILDAFAAWEKHHRP</sequence>
<comment type="caution">
    <text evidence="2">The sequence shown here is derived from an EMBL/GenBank/DDBJ whole genome shotgun (WGS) entry which is preliminary data.</text>
</comment>